<dbReference type="PANTHER" id="PTHR43162">
    <property type="match status" value="1"/>
</dbReference>
<dbReference type="Gene3D" id="3.90.25.10">
    <property type="entry name" value="UDP-galactose 4-epimerase, domain 1"/>
    <property type="match status" value="1"/>
</dbReference>
<protein>
    <submittedName>
        <fullName evidence="2">Uncharacterized conserved protein YbjT, contains NAD(P)-binding and DUF2867 domains</fullName>
    </submittedName>
</protein>
<keyword evidence="3" id="KW-1185">Reference proteome</keyword>
<reference evidence="2 3" key="1">
    <citation type="submission" date="2016-10" db="EMBL/GenBank/DDBJ databases">
        <authorList>
            <person name="de Groot N.N."/>
        </authorList>
    </citation>
    <scope>NUCLEOTIDE SEQUENCE [LARGE SCALE GENOMIC DNA]</scope>
    <source>
        <strain evidence="2 3">DSM 21039</strain>
    </source>
</reference>
<dbReference type="Proteomes" id="UP000198984">
    <property type="component" value="Unassembled WGS sequence"/>
</dbReference>
<dbReference type="STRING" id="573321.SAMN04488505_101324"/>
<evidence type="ECO:0000313" key="2">
    <source>
        <dbReference type="EMBL" id="SEK50598.1"/>
    </source>
</evidence>
<dbReference type="AlphaFoldDB" id="A0A1H7HKD5"/>
<sequence length="297" mass="32041">MNITITGSLGNIGRRLTETLTAKGHRVRVVSHDPAKAAAIEALNAIPVIGSIEDADLLLRAFEKADAVFTMIPPNYTSKDLRAYMKAAGERYANAITQTGVQHVVNLSSIGAHMPDGPGPAGANHYVEARLNALKDTHVLHLRPGMFYTNFFGAMGMIKHQHIIGNNFDATVNMVLSHPADIAAAAAEALDTLNFSGKQVRYIAGDEKNGGQIAAALGEAIGKPNLQWIGFSDEDMLQGMLQNGLSEEMARVYILEIGVALRSGILLDDYRKHRDTAFGKVQLADFAQEFAGVYKNV</sequence>
<dbReference type="InterPro" id="IPR016040">
    <property type="entry name" value="NAD(P)-bd_dom"/>
</dbReference>
<dbReference type="SUPFAM" id="SSF51735">
    <property type="entry name" value="NAD(P)-binding Rossmann-fold domains"/>
    <property type="match status" value="1"/>
</dbReference>
<feature type="domain" description="NAD(P)-binding" evidence="1">
    <location>
        <begin position="7"/>
        <end position="127"/>
    </location>
</feature>
<accession>A0A1H7HKD5</accession>
<dbReference type="PANTHER" id="PTHR43162:SF1">
    <property type="entry name" value="PRESTALK A DIFFERENTIATION PROTEIN A"/>
    <property type="match status" value="1"/>
</dbReference>
<dbReference type="Gene3D" id="3.40.50.720">
    <property type="entry name" value="NAD(P)-binding Rossmann-like Domain"/>
    <property type="match status" value="1"/>
</dbReference>
<name>A0A1H7HKD5_9BACT</name>
<dbReference type="RefSeq" id="WP_089908205.1">
    <property type="nucleotide sequence ID" value="NZ_FOBB01000001.1"/>
</dbReference>
<dbReference type="EMBL" id="FOBB01000001">
    <property type="protein sequence ID" value="SEK50598.1"/>
    <property type="molecule type" value="Genomic_DNA"/>
</dbReference>
<organism evidence="2 3">
    <name type="scientific">Chitinophaga rupis</name>
    <dbReference type="NCBI Taxonomy" id="573321"/>
    <lineage>
        <taxon>Bacteria</taxon>
        <taxon>Pseudomonadati</taxon>
        <taxon>Bacteroidota</taxon>
        <taxon>Chitinophagia</taxon>
        <taxon>Chitinophagales</taxon>
        <taxon>Chitinophagaceae</taxon>
        <taxon>Chitinophaga</taxon>
    </lineage>
</organism>
<gene>
    <name evidence="2" type="ORF">SAMN04488505_101324</name>
</gene>
<evidence type="ECO:0000259" key="1">
    <source>
        <dbReference type="Pfam" id="PF13460"/>
    </source>
</evidence>
<proteinExistence type="predicted"/>
<dbReference type="OrthoDB" id="2149806at2"/>
<dbReference type="InterPro" id="IPR051604">
    <property type="entry name" value="Ergot_Alk_Oxidoreductase"/>
</dbReference>
<dbReference type="Pfam" id="PF13460">
    <property type="entry name" value="NAD_binding_10"/>
    <property type="match status" value="1"/>
</dbReference>
<evidence type="ECO:0000313" key="3">
    <source>
        <dbReference type="Proteomes" id="UP000198984"/>
    </source>
</evidence>
<dbReference type="InterPro" id="IPR036291">
    <property type="entry name" value="NAD(P)-bd_dom_sf"/>
</dbReference>